<keyword evidence="6 8" id="KW-0675">Receptor</keyword>
<comment type="similarity">
    <text evidence="8">Belongs to the insect chemoreceptor superfamily. Gustatory receptor (GR) family.</text>
</comment>
<comment type="caution">
    <text evidence="8">Lacks conserved residue(s) required for the propagation of feature annotation.</text>
</comment>
<accession>A0A067R2S9</accession>
<evidence type="ECO:0000313" key="10">
    <source>
        <dbReference type="Proteomes" id="UP000027135"/>
    </source>
</evidence>
<dbReference type="GO" id="GO:0030424">
    <property type="term" value="C:axon"/>
    <property type="evidence" value="ECO:0007669"/>
    <property type="project" value="TreeGrafter"/>
</dbReference>
<feature type="transmembrane region" description="Helical" evidence="8">
    <location>
        <begin position="432"/>
        <end position="450"/>
    </location>
</feature>
<evidence type="ECO:0000256" key="5">
    <source>
        <dbReference type="ARBA" id="ARBA00023136"/>
    </source>
</evidence>
<organism evidence="9 10">
    <name type="scientific">Zootermopsis nevadensis</name>
    <name type="common">Dampwood termite</name>
    <dbReference type="NCBI Taxonomy" id="136037"/>
    <lineage>
        <taxon>Eukaryota</taxon>
        <taxon>Metazoa</taxon>
        <taxon>Ecdysozoa</taxon>
        <taxon>Arthropoda</taxon>
        <taxon>Hexapoda</taxon>
        <taxon>Insecta</taxon>
        <taxon>Pterygota</taxon>
        <taxon>Neoptera</taxon>
        <taxon>Polyneoptera</taxon>
        <taxon>Dictyoptera</taxon>
        <taxon>Blattodea</taxon>
        <taxon>Blattoidea</taxon>
        <taxon>Termitoidae</taxon>
        <taxon>Termopsidae</taxon>
        <taxon>Zootermopsis</taxon>
    </lineage>
</organism>
<feature type="transmembrane region" description="Helical" evidence="8">
    <location>
        <begin position="88"/>
        <end position="112"/>
    </location>
</feature>
<gene>
    <name evidence="9" type="ORF">L798_08505</name>
</gene>
<dbReference type="GO" id="GO:0007635">
    <property type="term" value="P:chemosensory behavior"/>
    <property type="evidence" value="ECO:0007669"/>
    <property type="project" value="TreeGrafter"/>
</dbReference>
<dbReference type="Proteomes" id="UP000027135">
    <property type="component" value="Unassembled WGS sequence"/>
</dbReference>
<dbReference type="GO" id="GO:0043025">
    <property type="term" value="C:neuronal cell body"/>
    <property type="evidence" value="ECO:0007669"/>
    <property type="project" value="TreeGrafter"/>
</dbReference>
<dbReference type="InParanoid" id="A0A067R2S9"/>
<comment type="function">
    <text evidence="8">Gustatory receptor which mediates acceptance or avoidance behavior, depending on its substrates.</text>
</comment>
<dbReference type="Pfam" id="PF08395">
    <property type="entry name" value="7tm_7"/>
    <property type="match status" value="2"/>
</dbReference>
<dbReference type="PANTHER" id="PTHR21143:SF134">
    <property type="entry name" value="GUSTATORY RECEPTOR"/>
    <property type="match status" value="1"/>
</dbReference>
<keyword evidence="3 8" id="KW-0812">Transmembrane</keyword>
<evidence type="ECO:0000256" key="2">
    <source>
        <dbReference type="ARBA" id="ARBA00022475"/>
    </source>
</evidence>
<evidence type="ECO:0000256" key="1">
    <source>
        <dbReference type="ARBA" id="ARBA00004651"/>
    </source>
</evidence>
<dbReference type="GO" id="GO:0030425">
    <property type="term" value="C:dendrite"/>
    <property type="evidence" value="ECO:0007669"/>
    <property type="project" value="TreeGrafter"/>
</dbReference>
<evidence type="ECO:0000256" key="4">
    <source>
        <dbReference type="ARBA" id="ARBA00022989"/>
    </source>
</evidence>
<feature type="transmembrane region" description="Helical" evidence="8">
    <location>
        <begin position="12"/>
        <end position="32"/>
    </location>
</feature>
<dbReference type="FunCoup" id="A0A067R2S9">
    <property type="interactions" value="9"/>
</dbReference>
<evidence type="ECO:0000256" key="8">
    <source>
        <dbReference type="RuleBase" id="RU363108"/>
    </source>
</evidence>
<dbReference type="InterPro" id="IPR013604">
    <property type="entry name" value="7TM_chemorcpt"/>
</dbReference>
<feature type="transmembrane region" description="Helical" evidence="8">
    <location>
        <begin position="147"/>
        <end position="170"/>
    </location>
</feature>
<keyword evidence="2 8" id="KW-1003">Cell membrane</keyword>
<evidence type="ECO:0000313" key="9">
    <source>
        <dbReference type="EMBL" id="KDR17306.1"/>
    </source>
</evidence>
<dbReference type="GO" id="GO:0007165">
    <property type="term" value="P:signal transduction"/>
    <property type="evidence" value="ECO:0007669"/>
    <property type="project" value="UniProtKB-KW"/>
</dbReference>
<evidence type="ECO:0000256" key="3">
    <source>
        <dbReference type="ARBA" id="ARBA00022692"/>
    </source>
</evidence>
<feature type="transmembrane region" description="Helical" evidence="8">
    <location>
        <begin position="52"/>
        <end position="76"/>
    </location>
</feature>
<evidence type="ECO:0000256" key="7">
    <source>
        <dbReference type="ARBA" id="ARBA00023224"/>
    </source>
</evidence>
<dbReference type="EMBL" id="KK852746">
    <property type="protein sequence ID" value="KDR17306.1"/>
    <property type="molecule type" value="Genomic_DNA"/>
</dbReference>
<dbReference type="GO" id="GO:0050909">
    <property type="term" value="P:sensory perception of taste"/>
    <property type="evidence" value="ECO:0007669"/>
    <property type="project" value="InterPro"/>
</dbReference>
<dbReference type="PANTHER" id="PTHR21143">
    <property type="entry name" value="INVERTEBRATE GUSTATORY RECEPTOR"/>
    <property type="match status" value="1"/>
</dbReference>
<name>A0A067R2S9_ZOONE</name>
<keyword evidence="5 8" id="KW-0472">Membrane</keyword>
<keyword evidence="4 8" id="KW-1133">Transmembrane helix</keyword>
<reference evidence="9 10" key="1">
    <citation type="journal article" date="2014" name="Nat. Commun.">
        <title>Molecular traces of alternative social organization in a termite genome.</title>
        <authorList>
            <person name="Terrapon N."/>
            <person name="Li C."/>
            <person name="Robertson H.M."/>
            <person name="Ji L."/>
            <person name="Meng X."/>
            <person name="Booth W."/>
            <person name="Chen Z."/>
            <person name="Childers C.P."/>
            <person name="Glastad K.M."/>
            <person name="Gokhale K."/>
            <person name="Gowin J."/>
            <person name="Gronenberg W."/>
            <person name="Hermansen R.A."/>
            <person name="Hu H."/>
            <person name="Hunt B.G."/>
            <person name="Huylmans A.K."/>
            <person name="Khalil S.M."/>
            <person name="Mitchell R.D."/>
            <person name="Munoz-Torres M.C."/>
            <person name="Mustard J.A."/>
            <person name="Pan H."/>
            <person name="Reese J.T."/>
            <person name="Scharf M.E."/>
            <person name="Sun F."/>
            <person name="Vogel H."/>
            <person name="Xiao J."/>
            <person name="Yang W."/>
            <person name="Yang Z."/>
            <person name="Yang Z."/>
            <person name="Zhou J."/>
            <person name="Zhu J."/>
            <person name="Brent C.S."/>
            <person name="Elsik C.G."/>
            <person name="Goodisman M.A."/>
            <person name="Liberles D.A."/>
            <person name="Roe R.M."/>
            <person name="Vargo E.L."/>
            <person name="Vilcinskas A."/>
            <person name="Wang J."/>
            <person name="Bornberg-Bauer E."/>
            <person name="Korb J."/>
            <person name="Zhang G."/>
            <person name="Liebig J."/>
        </authorList>
    </citation>
    <scope>NUCLEOTIDE SEQUENCE [LARGE SCALE GENOMIC DNA]</scope>
    <source>
        <tissue evidence="9">Whole organism</tissue>
    </source>
</reference>
<sequence>MMKIISKTRNIFSAVKPLYILSKVFGIAHLRFKSSVVAPDNFKGSVGLKGSTFGSCLYSLTILIILIIFHCVSLHLKIRNIYKRLKYTFILTDSFNSVLTFATVFISIFQVITFNRNKLLVIFSKLNKSDKFTLRYSESDVRYRKTYILFLLNIMFTALIFGFLCTYDVFSNFKENIIISMTRYTSHVIRILMNMQFVSFNLLIKHRFDLLNKQLLSVFGVRSERELENGILDDISMACTRKYKNPPDYRNARFQKKNYTNWDEYYDFDKKLFCKESLMTDREYSLNASSESQYMLIQLRINHNEICNISRLVFSTYGVFTIFELLNIIADIITVLYFSLDFVISESYISLEKICWCSSWLLLHAAKLIGITRSCQLLTTCGNHTSVLVGKLMLFSRPKSRNTMIQLQQFSHQLLHTNINASACDFLDLNNTLLGSVAKVAITYVIVLLLNQKI</sequence>
<evidence type="ECO:0000256" key="6">
    <source>
        <dbReference type="ARBA" id="ARBA00023170"/>
    </source>
</evidence>
<keyword evidence="10" id="KW-1185">Reference proteome</keyword>
<feature type="transmembrane region" description="Helical" evidence="8">
    <location>
        <begin position="317"/>
        <end position="340"/>
    </location>
</feature>
<proteinExistence type="inferred from homology"/>
<comment type="subcellular location">
    <subcellularLocation>
        <location evidence="1 8">Cell membrane</location>
        <topology evidence="1 8">Multi-pass membrane protein</topology>
    </subcellularLocation>
</comment>
<dbReference type="GO" id="GO:0008049">
    <property type="term" value="P:male courtship behavior"/>
    <property type="evidence" value="ECO:0007669"/>
    <property type="project" value="TreeGrafter"/>
</dbReference>
<keyword evidence="7 8" id="KW-0807">Transducer</keyword>
<dbReference type="AlphaFoldDB" id="A0A067R2S9"/>
<dbReference type="GO" id="GO:0005886">
    <property type="term" value="C:plasma membrane"/>
    <property type="evidence" value="ECO:0007669"/>
    <property type="project" value="UniProtKB-SubCell"/>
</dbReference>
<protein>
    <recommendedName>
        <fullName evidence="8">Gustatory receptor</fullName>
    </recommendedName>
</protein>